<dbReference type="SUPFAM" id="SSF47459">
    <property type="entry name" value="HLH, helix-loop-helix DNA-binding domain"/>
    <property type="match status" value="1"/>
</dbReference>
<evidence type="ECO:0000256" key="6">
    <source>
        <dbReference type="ARBA" id="ARBA00023163"/>
    </source>
</evidence>
<dbReference type="GO" id="GO:0007423">
    <property type="term" value="P:sensory organ development"/>
    <property type="evidence" value="ECO:0007669"/>
    <property type="project" value="TreeGrafter"/>
</dbReference>
<dbReference type="Pfam" id="PF00010">
    <property type="entry name" value="HLH"/>
    <property type="match status" value="1"/>
</dbReference>
<dbReference type="InterPro" id="IPR032661">
    <property type="entry name" value="ATOH1_bHLH"/>
</dbReference>
<dbReference type="Gene3D" id="4.10.280.10">
    <property type="entry name" value="Helix-loop-helix DNA-binding domain"/>
    <property type="match status" value="1"/>
</dbReference>
<protein>
    <submittedName>
        <fullName evidence="9">Atonal bHLH transcription factor 1b</fullName>
    </submittedName>
</protein>
<dbReference type="CDD" id="cd19713">
    <property type="entry name" value="bHLH_TS_ATOH1"/>
    <property type="match status" value="1"/>
</dbReference>
<reference evidence="9" key="3">
    <citation type="submission" date="2025-09" db="UniProtKB">
        <authorList>
            <consortium name="Ensembl"/>
        </authorList>
    </citation>
    <scope>IDENTIFICATION</scope>
</reference>
<reference evidence="9 10" key="1">
    <citation type="submission" date="2020-10" db="EMBL/GenBank/DDBJ databases">
        <title>Pygocentrus nattereri (red-bellied piranha) genome, fPygNat1, primary haplotype.</title>
        <authorList>
            <person name="Myers G."/>
            <person name="Meyer A."/>
            <person name="Karagic N."/>
            <person name="Pippel M."/>
            <person name="Winkler S."/>
            <person name="Tracey A."/>
            <person name="Wood J."/>
            <person name="Formenti G."/>
            <person name="Howe K."/>
            <person name="Fedrigo O."/>
            <person name="Jarvis E.D."/>
        </authorList>
    </citation>
    <scope>NUCLEOTIDE SEQUENCE [LARGE SCALE GENOMIC DNA]</scope>
</reference>
<keyword evidence="7" id="KW-0539">Nucleus</keyword>
<dbReference type="GO" id="GO:0046983">
    <property type="term" value="F:protein dimerization activity"/>
    <property type="evidence" value="ECO:0007669"/>
    <property type="project" value="InterPro"/>
</dbReference>
<dbReference type="GO" id="GO:0061564">
    <property type="term" value="P:axon development"/>
    <property type="evidence" value="ECO:0007669"/>
    <property type="project" value="TreeGrafter"/>
</dbReference>
<dbReference type="PANTHER" id="PTHR19290:SF150">
    <property type="entry name" value="ATONAL BHLH TRANSCRIPTION FACTOR 1B"/>
    <property type="match status" value="1"/>
</dbReference>
<proteinExistence type="predicted"/>
<name>A0AAR2J2Z7_PYGNA</name>
<dbReference type="Ensembl" id="ENSPNAT00000044718.1">
    <property type="protein sequence ID" value="ENSPNAP00000044191.1"/>
    <property type="gene ID" value="ENSPNAG00000036009.1"/>
</dbReference>
<keyword evidence="2" id="KW-0217">Developmental protein</keyword>
<keyword evidence="3" id="KW-0221">Differentiation</keyword>
<dbReference type="InterPro" id="IPR011598">
    <property type="entry name" value="bHLH_dom"/>
</dbReference>
<dbReference type="PROSITE" id="PS50888">
    <property type="entry name" value="BHLH"/>
    <property type="match status" value="1"/>
</dbReference>
<keyword evidence="10" id="KW-1185">Reference proteome</keyword>
<evidence type="ECO:0000256" key="3">
    <source>
        <dbReference type="ARBA" id="ARBA00022782"/>
    </source>
</evidence>
<dbReference type="GO" id="GO:0005634">
    <property type="term" value="C:nucleus"/>
    <property type="evidence" value="ECO:0007669"/>
    <property type="project" value="UniProtKB-SubCell"/>
</dbReference>
<organism evidence="9 10">
    <name type="scientific">Pygocentrus nattereri</name>
    <name type="common">Red-bellied piranha</name>
    <dbReference type="NCBI Taxonomy" id="42514"/>
    <lineage>
        <taxon>Eukaryota</taxon>
        <taxon>Metazoa</taxon>
        <taxon>Chordata</taxon>
        <taxon>Craniata</taxon>
        <taxon>Vertebrata</taxon>
        <taxon>Euteleostomi</taxon>
        <taxon>Actinopterygii</taxon>
        <taxon>Neopterygii</taxon>
        <taxon>Teleostei</taxon>
        <taxon>Ostariophysi</taxon>
        <taxon>Characiformes</taxon>
        <taxon>Characoidei</taxon>
        <taxon>Pygocentrus</taxon>
    </lineage>
</organism>
<keyword evidence="4" id="KW-0524">Neurogenesis</keyword>
<evidence type="ECO:0000256" key="5">
    <source>
        <dbReference type="ARBA" id="ARBA00023015"/>
    </source>
</evidence>
<dbReference type="GO" id="GO:0045944">
    <property type="term" value="P:positive regulation of transcription by RNA polymerase II"/>
    <property type="evidence" value="ECO:0007669"/>
    <property type="project" value="TreeGrafter"/>
</dbReference>
<evidence type="ECO:0000259" key="8">
    <source>
        <dbReference type="PROSITE" id="PS50888"/>
    </source>
</evidence>
<evidence type="ECO:0000313" key="10">
    <source>
        <dbReference type="Proteomes" id="UP001501920"/>
    </source>
</evidence>
<comment type="subcellular location">
    <subcellularLocation>
        <location evidence="1">Nucleus</location>
    </subcellularLocation>
</comment>
<keyword evidence="5" id="KW-0805">Transcription regulation</keyword>
<dbReference type="GeneTree" id="ENSGT00940000160064"/>
<dbReference type="Proteomes" id="UP001501920">
    <property type="component" value="Chromosome 14"/>
</dbReference>
<dbReference type="GO" id="GO:0070888">
    <property type="term" value="F:E-box binding"/>
    <property type="evidence" value="ECO:0007669"/>
    <property type="project" value="TreeGrafter"/>
</dbReference>
<evidence type="ECO:0000256" key="4">
    <source>
        <dbReference type="ARBA" id="ARBA00022902"/>
    </source>
</evidence>
<feature type="domain" description="BHLH" evidence="8">
    <location>
        <begin position="2"/>
        <end position="54"/>
    </location>
</feature>
<sequence>MTPAVAANARERRRMHGLNRAFDKLRSVIPSLENEKKLSKYDTLQMAQIYIAELSELLEGVVRFTKDDVLLNLNILLKVNGQVLKCTEIHYMSKGPVDTCSSSISSEIRGINYQFIARAPSFSVTMATAPNRS</sequence>
<evidence type="ECO:0000256" key="1">
    <source>
        <dbReference type="ARBA" id="ARBA00004123"/>
    </source>
</evidence>
<dbReference type="InterPro" id="IPR036638">
    <property type="entry name" value="HLH_DNA-bd_sf"/>
</dbReference>
<evidence type="ECO:0000256" key="2">
    <source>
        <dbReference type="ARBA" id="ARBA00022473"/>
    </source>
</evidence>
<dbReference type="AlphaFoldDB" id="A0AAR2J2Z7"/>
<keyword evidence="6" id="KW-0804">Transcription</keyword>
<dbReference type="FunFam" id="4.10.280.10:FF:000025">
    <property type="entry name" value="protein atonal homolog 7"/>
    <property type="match status" value="1"/>
</dbReference>
<reference evidence="9" key="2">
    <citation type="submission" date="2025-08" db="UniProtKB">
        <authorList>
            <consortium name="Ensembl"/>
        </authorList>
    </citation>
    <scope>IDENTIFICATION</scope>
</reference>
<dbReference type="GO" id="GO:0000981">
    <property type="term" value="F:DNA-binding transcription factor activity, RNA polymerase II-specific"/>
    <property type="evidence" value="ECO:0007669"/>
    <property type="project" value="TreeGrafter"/>
</dbReference>
<accession>A0AAR2J2Z7</accession>
<dbReference type="SMART" id="SM00353">
    <property type="entry name" value="HLH"/>
    <property type="match status" value="1"/>
</dbReference>
<dbReference type="PANTHER" id="PTHR19290">
    <property type="entry name" value="BASIC HELIX-LOOP-HELIX PROTEIN NEUROGENIN-RELATED"/>
    <property type="match status" value="1"/>
</dbReference>
<evidence type="ECO:0000313" key="9">
    <source>
        <dbReference type="Ensembl" id="ENSPNAP00000044191.1"/>
    </source>
</evidence>
<evidence type="ECO:0000256" key="7">
    <source>
        <dbReference type="ARBA" id="ARBA00023242"/>
    </source>
</evidence>
<dbReference type="InterPro" id="IPR050359">
    <property type="entry name" value="bHLH_transcription_factors"/>
</dbReference>